<feature type="transmembrane region" description="Helical" evidence="3">
    <location>
        <begin position="130"/>
        <end position="151"/>
    </location>
</feature>
<feature type="transmembrane region" description="Helical" evidence="3">
    <location>
        <begin position="12"/>
        <end position="33"/>
    </location>
</feature>
<keyword evidence="3" id="KW-0472">Membrane</keyword>
<protein>
    <recommendedName>
        <fullName evidence="2">NADPH--hemoprotein reductase</fullName>
        <ecNumber evidence="2">1.6.2.4</ecNumber>
    </recommendedName>
</protein>
<proteinExistence type="predicted"/>
<keyword evidence="3" id="KW-0812">Transmembrane</keyword>
<organism evidence="6 7">
    <name type="scientific">Flavivirga aquimarina</name>
    <dbReference type="NCBI Taxonomy" id="2027862"/>
    <lineage>
        <taxon>Bacteria</taxon>
        <taxon>Pseudomonadati</taxon>
        <taxon>Bacteroidota</taxon>
        <taxon>Flavobacteriia</taxon>
        <taxon>Flavobacteriales</taxon>
        <taxon>Flavobacteriaceae</taxon>
        <taxon>Flavivirga</taxon>
    </lineage>
</organism>
<keyword evidence="3" id="KW-1133">Transmembrane helix</keyword>
<dbReference type="RefSeq" id="WP_303276965.1">
    <property type="nucleotide sequence ID" value="NZ_JAUOEK010000068.1"/>
</dbReference>
<dbReference type="PROSITE" id="PS50902">
    <property type="entry name" value="FLAVODOXIN_LIKE"/>
    <property type="match status" value="1"/>
</dbReference>
<dbReference type="PRINTS" id="PR00369">
    <property type="entry name" value="FLAVODOXIN"/>
</dbReference>
<name>A0ABT8W883_9FLAO</name>
<evidence type="ECO:0000259" key="4">
    <source>
        <dbReference type="PROSITE" id="PS50902"/>
    </source>
</evidence>
<evidence type="ECO:0000313" key="6">
    <source>
        <dbReference type="EMBL" id="MDO5969277.1"/>
    </source>
</evidence>
<dbReference type="EMBL" id="JAUOEK010000068">
    <property type="protein sequence ID" value="MDO5969277.1"/>
    <property type="molecule type" value="Genomic_DNA"/>
</dbReference>
<dbReference type="InterPro" id="IPR029039">
    <property type="entry name" value="Flavoprotein-like_sf"/>
</dbReference>
<dbReference type="InterPro" id="IPR001094">
    <property type="entry name" value="Flavdoxin-like"/>
</dbReference>
<evidence type="ECO:0000313" key="7">
    <source>
        <dbReference type="Proteomes" id="UP001176883"/>
    </source>
</evidence>
<dbReference type="InterPro" id="IPR001433">
    <property type="entry name" value="OxRdtase_FAD/NAD-bd"/>
</dbReference>
<feature type="domain" description="Flavodoxin-like" evidence="4">
    <location>
        <begin position="343"/>
        <end position="482"/>
    </location>
</feature>
<dbReference type="PANTHER" id="PTHR19384">
    <property type="entry name" value="NITRIC OXIDE SYNTHASE-RELATED"/>
    <property type="match status" value="1"/>
</dbReference>
<keyword evidence="7" id="KW-1185">Reference proteome</keyword>
<feature type="transmembrane region" description="Helical" evidence="3">
    <location>
        <begin position="172"/>
        <end position="197"/>
    </location>
</feature>
<evidence type="ECO:0000256" key="3">
    <source>
        <dbReference type="SAM" id="Phobius"/>
    </source>
</evidence>
<dbReference type="PANTHER" id="PTHR19384:SF17">
    <property type="entry name" value="NADPH--CYTOCHROME P450 REDUCTASE"/>
    <property type="match status" value="1"/>
</dbReference>
<dbReference type="InterPro" id="IPR017927">
    <property type="entry name" value="FAD-bd_FR_type"/>
</dbReference>
<dbReference type="PRINTS" id="PR00371">
    <property type="entry name" value="FPNCR"/>
</dbReference>
<dbReference type="Gene3D" id="3.40.50.360">
    <property type="match status" value="1"/>
</dbReference>
<gene>
    <name evidence="6" type="ORF">Q4Q35_05605</name>
</gene>
<comment type="caution">
    <text evidence="6">The sequence shown here is derived from an EMBL/GenBank/DDBJ whole genome shotgun (WGS) entry which is preliminary data.</text>
</comment>
<evidence type="ECO:0000259" key="5">
    <source>
        <dbReference type="PROSITE" id="PS51384"/>
    </source>
</evidence>
<feature type="transmembrane region" description="Helical" evidence="3">
    <location>
        <begin position="298"/>
        <end position="323"/>
    </location>
</feature>
<dbReference type="Pfam" id="PF03929">
    <property type="entry name" value="PepSY_TM"/>
    <property type="match status" value="1"/>
</dbReference>
<dbReference type="PROSITE" id="PS51384">
    <property type="entry name" value="FAD_FR"/>
    <property type="match status" value="1"/>
</dbReference>
<dbReference type="InterPro" id="IPR001709">
    <property type="entry name" value="Flavoprot_Pyr_Nucl_cyt_Rdtase"/>
</dbReference>
<dbReference type="SUPFAM" id="SSF63380">
    <property type="entry name" value="Riboflavin synthase domain-like"/>
    <property type="match status" value="1"/>
</dbReference>
<evidence type="ECO:0000256" key="1">
    <source>
        <dbReference type="ARBA" id="ARBA00022630"/>
    </source>
</evidence>
<evidence type="ECO:0000256" key="2">
    <source>
        <dbReference type="ARBA" id="ARBA00023797"/>
    </source>
</evidence>
<dbReference type="Proteomes" id="UP001176883">
    <property type="component" value="Unassembled WGS sequence"/>
</dbReference>
<dbReference type="Gene3D" id="2.40.30.10">
    <property type="entry name" value="Translation factors"/>
    <property type="match status" value="1"/>
</dbReference>
<reference evidence="6" key="1">
    <citation type="submission" date="2023-07" db="EMBL/GenBank/DDBJ databases">
        <title>Two novel species in the genus Flavivirga.</title>
        <authorList>
            <person name="Kwon K."/>
        </authorList>
    </citation>
    <scope>NUCLEOTIDE SEQUENCE</scope>
    <source>
        <strain evidence="6">KCTC 52353</strain>
    </source>
</reference>
<dbReference type="InterPro" id="IPR039261">
    <property type="entry name" value="FNR_nucleotide-bd"/>
</dbReference>
<dbReference type="EC" id="1.6.2.4" evidence="2"/>
<dbReference type="Pfam" id="PF00175">
    <property type="entry name" value="NAD_binding_1"/>
    <property type="match status" value="1"/>
</dbReference>
<feature type="domain" description="FAD-binding FR-type" evidence="5">
    <location>
        <begin position="494"/>
        <end position="591"/>
    </location>
</feature>
<dbReference type="Gene3D" id="3.40.50.80">
    <property type="entry name" value="Nucleotide-binding domain of ferredoxin-NADP reductase (FNR) module"/>
    <property type="match status" value="1"/>
</dbReference>
<sequence length="727" mass="82582">MTISIWRYSHLTLAISSSIFILLATLTGIVLAFEPVSNQLKPYAVKNADTFSLSKTIENLKSEYDDIISIEMDKNDFVIATVFTNEGKNETFYINPFTAKKIGNLIEKAPIFKFATNLHRSLFLKSTGRAIIGFISFLLLLMAITGVLLIIKRQGGKKHFFSKIIKEGSNQYYHIIIGRYALIPLIIITISGVYLSLEKFSLLPSDKNVHISNKEISTEASKLNMTDFDLFKSITLNDIECVEFPFSNDVEDYFVLKLKDKELYVNQYNGEVISQKKDGFVTLASSYSMILHTGQGTIIWAIVLLLTCFSILFFMFSGFSMTFDRRKNRIKIKNKFSKDAAEYIILVGSETGSTFGFAKVLYNALIAQGKSVFVSELNTYSSYKKAAHLVVFTSTYGDGEAPANARYFEKLVRTIPQKNKLQYSVVGFGSLNYKSFCKYAIIVDALLQSHQKFIPNLSLRKINNQSFIAFKNWVDFWSKSKGLNLEIEKPEKISHSKLFKVINKSKINSDHSFLIELEPTQKTHFASGDLLSIYPKNTHTERLYSIGKIGNNVLLSIKKHEFGICSNYLNQLKENDMLFADIKQNKAFHFPTSAKEVVMISNGTGIAPFLGMINNENHNHIKTYLFWGGRTKESYQMYSKHIDKAFYNKKLSGIYLSFSNEENQKKYVQNALAENEELISRVLKNKGVIMICGSITMRNGVLETLENISSSKLNIPLNMNQIKTDCY</sequence>
<dbReference type="SUPFAM" id="SSF52343">
    <property type="entry name" value="Ferredoxin reductase-like, C-terminal NADP-linked domain"/>
    <property type="match status" value="1"/>
</dbReference>
<dbReference type="Pfam" id="PF00258">
    <property type="entry name" value="Flavodoxin_1"/>
    <property type="match status" value="1"/>
</dbReference>
<dbReference type="InterPro" id="IPR008254">
    <property type="entry name" value="Flavodoxin/NO_synth"/>
</dbReference>
<dbReference type="InterPro" id="IPR017938">
    <property type="entry name" value="Riboflavin_synthase-like_b-brl"/>
</dbReference>
<dbReference type="InterPro" id="IPR005625">
    <property type="entry name" value="PepSY-ass_TM"/>
</dbReference>
<keyword evidence="1" id="KW-0285">Flavoprotein</keyword>
<accession>A0ABT8W883</accession>
<dbReference type="SUPFAM" id="SSF52218">
    <property type="entry name" value="Flavoproteins"/>
    <property type="match status" value="1"/>
</dbReference>